<dbReference type="PANTHER" id="PTHR24269:SF16">
    <property type="entry name" value="PROTEIN SLG1"/>
    <property type="match status" value="1"/>
</dbReference>
<evidence type="ECO:0000256" key="3">
    <source>
        <dbReference type="ARBA" id="ARBA00022729"/>
    </source>
</evidence>
<evidence type="ECO:0000256" key="4">
    <source>
        <dbReference type="ARBA" id="ARBA00022989"/>
    </source>
</evidence>
<sequence>MAKSTSSMGCYGDSGHSPILSGIQSQNLNQPSFDSSHAYFSCQQFCGKYQFSYFGINEGKTCTCGNNLPSKVAKSSEVNCELPCQDNGKENCGGYGYTSIFVVNPEQIGSTEISSNASVPDLGGQNPTSAITSPPKTPPLNGSNSVTVTTIPTAFIDNTGLMAAVFTLAGVVLIGCGVLGCVLYQRKRRITSYDLTSDESLQTTYLWQRRSSLSLRDDMDYTKKLRITNPDVGH</sequence>
<evidence type="ECO:0000256" key="2">
    <source>
        <dbReference type="ARBA" id="ARBA00022692"/>
    </source>
</evidence>
<evidence type="ECO:0000256" key="5">
    <source>
        <dbReference type="ARBA" id="ARBA00023136"/>
    </source>
</evidence>
<keyword evidence="2 7" id="KW-0812">Transmembrane</keyword>
<dbReference type="STRING" id="1314790.A0A1Y1Z360"/>
<dbReference type="InterPro" id="IPR002889">
    <property type="entry name" value="WSC_carb-bd"/>
</dbReference>
<evidence type="ECO:0000313" key="9">
    <source>
        <dbReference type="EMBL" id="ORY04722.1"/>
    </source>
</evidence>
<evidence type="ECO:0000256" key="6">
    <source>
        <dbReference type="ARBA" id="ARBA00023180"/>
    </source>
</evidence>
<dbReference type="PANTHER" id="PTHR24269">
    <property type="entry name" value="KREMEN PROTEIN"/>
    <property type="match status" value="1"/>
</dbReference>
<evidence type="ECO:0000259" key="8">
    <source>
        <dbReference type="PROSITE" id="PS51212"/>
    </source>
</evidence>
<keyword evidence="4 7" id="KW-1133">Transmembrane helix</keyword>
<feature type="transmembrane region" description="Helical" evidence="7">
    <location>
        <begin position="161"/>
        <end position="184"/>
    </location>
</feature>
<keyword evidence="5 7" id="KW-0472">Membrane</keyword>
<accession>A0A1Y1Z360</accession>
<comment type="subcellular location">
    <subcellularLocation>
        <location evidence="1">Membrane</location>
        <topology evidence="1">Single-pass membrane protein</topology>
    </subcellularLocation>
</comment>
<evidence type="ECO:0000256" key="1">
    <source>
        <dbReference type="ARBA" id="ARBA00004167"/>
    </source>
</evidence>
<keyword evidence="3" id="KW-0732">Signal</keyword>
<evidence type="ECO:0000313" key="10">
    <source>
        <dbReference type="Proteomes" id="UP000193498"/>
    </source>
</evidence>
<organism evidence="9 10">
    <name type="scientific">Basidiobolus meristosporus CBS 931.73</name>
    <dbReference type="NCBI Taxonomy" id="1314790"/>
    <lineage>
        <taxon>Eukaryota</taxon>
        <taxon>Fungi</taxon>
        <taxon>Fungi incertae sedis</taxon>
        <taxon>Zoopagomycota</taxon>
        <taxon>Entomophthoromycotina</taxon>
        <taxon>Basidiobolomycetes</taxon>
        <taxon>Basidiobolales</taxon>
        <taxon>Basidiobolaceae</taxon>
        <taxon>Basidiobolus</taxon>
    </lineage>
</organism>
<dbReference type="InterPro" id="IPR051836">
    <property type="entry name" value="Kremen_rcpt"/>
</dbReference>
<comment type="caution">
    <text evidence="9">The sequence shown here is derived from an EMBL/GenBank/DDBJ whole genome shotgun (WGS) entry which is preliminary data.</text>
</comment>
<evidence type="ECO:0000256" key="7">
    <source>
        <dbReference type="SAM" id="Phobius"/>
    </source>
</evidence>
<dbReference type="Pfam" id="PF01822">
    <property type="entry name" value="WSC"/>
    <property type="match status" value="1"/>
</dbReference>
<dbReference type="OrthoDB" id="2019572at2759"/>
<reference evidence="9 10" key="1">
    <citation type="submission" date="2016-07" db="EMBL/GenBank/DDBJ databases">
        <title>Pervasive Adenine N6-methylation of Active Genes in Fungi.</title>
        <authorList>
            <consortium name="DOE Joint Genome Institute"/>
            <person name="Mondo S.J."/>
            <person name="Dannebaum R.O."/>
            <person name="Kuo R.C."/>
            <person name="Labutti K."/>
            <person name="Haridas S."/>
            <person name="Kuo A."/>
            <person name="Salamov A."/>
            <person name="Ahrendt S.R."/>
            <person name="Lipzen A."/>
            <person name="Sullivan W."/>
            <person name="Andreopoulos W.B."/>
            <person name="Clum A."/>
            <person name="Lindquist E."/>
            <person name="Daum C."/>
            <person name="Ramamoorthy G.K."/>
            <person name="Gryganskyi A."/>
            <person name="Culley D."/>
            <person name="Magnuson J.K."/>
            <person name="James T.Y."/>
            <person name="O'Malley M.A."/>
            <person name="Stajich J.E."/>
            <person name="Spatafora J.W."/>
            <person name="Visel A."/>
            <person name="Grigoriev I.V."/>
        </authorList>
    </citation>
    <scope>NUCLEOTIDE SEQUENCE [LARGE SCALE GENOMIC DNA]</scope>
    <source>
        <strain evidence="9 10">CBS 931.73</strain>
    </source>
</reference>
<gene>
    <name evidence="9" type="ORF">K493DRAFT_296845</name>
</gene>
<keyword evidence="6" id="KW-0325">Glycoprotein</keyword>
<proteinExistence type="predicted"/>
<dbReference type="InParanoid" id="A0A1Y1Z360"/>
<dbReference type="GO" id="GO:0005886">
    <property type="term" value="C:plasma membrane"/>
    <property type="evidence" value="ECO:0007669"/>
    <property type="project" value="TreeGrafter"/>
</dbReference>
<dbReference type="Proteomes" id="UP000193498">
    <property type="component" value="Unassembled WGS sequence"/>
</dbReference>
<feature type="domain" description="WSC" evidence="8">
    <location>
        <begin position="4"/>
        <end position="104"/>
    </location>
</feature>
<name>A0A1Y1Z360_9FUNG</name>
<dbReference type="PROSITE" id="PS51212">
    <property type="entry name" value="WSC"/>
    <property type="match status" value="1"/>
</dbReference>
<dbReference type="AlphaFoldDB" id="A0A1Y1Z360"/>
<protein>
    <recommendedName>
        <fullName evidence="8">WSC domain-containing protein</fullName>
    </recommendedName>
</protein>
<dbReference type="EMBL" id="MCFE01000032">
    <property type="protein sequence ID" value="ORY04722.1"/>
    <property type="molecule type" value="Genomic_DNA"/>
</dbReference>
<keyword evidence="10" id="KW-1185">Reference proteome</keyword>